<comment type="function">
    <text evidence="11">Plays a role in repairing double-strand DNA breaks, probably involving stabilizing or processing branched DNA or blocked replication forks.</text>
</comment>
<dbReference type="NCBIfam" id="TIGR00416">
    <property type="entry name" value="sms"/>
    <property type="match status" value="1"/>
</dbReference>
<keyword evidence="10 11" id="KW-0234">DNA repair</keyword>
<dbReference type="SUPFAM" id="SSF52540">
    <property type="entry name" value="P-loop containing nucleoside triphosphate hydrolases"/>
    <property type="match status" value="1"/>
</dbReference>
<keyword evidence="7 11" id="KW-0067">ATP-binding</keyword>
<sequence>MAKSRTLYVCNQCGAEFSQWFGKCSACGSWDSLIEQMNASSSNNSRFAAGSQQWRKEGGRAIAESQGGKPRAAITLDQISDAAVARMNSGYSELDRVLGGGIVHGSLVLIGGEPGIGKSTLLLQVANQLAQTDSVLYVSGEESGQQVKLRAARLGVGEVENDDDEESENGVSGKLAKLSPSGFEALIAPPPPAEESAANNSVSRFFLLPETDLEEILRELESLKPNLAIIDSIQTIYFPSLSSAPGSVAQVRECTSALMQVAKRENITLFIVGHVTKDGALAGPRVLEHLVDTVLYFEGDRFASHRLLRSMKNRFGATHEIGVFEMVAAGLAEVPNPSELFLGNRDENVSGTCTIVACEGTRPIVVELQALVSPTSYGSPRRATTGVDNNRLLQILAVLEKRVGIPLSKLDTYVASAGGLGVEEPAADLGIAVAVVASFRDRFVDARTVIIGEVGLGGQVRAVSQLELRLKEAAKLGFKRAIVPKGQSLPDLGLTVIPVGRVLDAIVSAIPVQSPSEESPEAYLAELELE</sequence>
<dbReference type="EMBL" id="JAQOSQ010000007">
    <property type="protein sequence ID" value="MDJ1183318.1"/>
    <property type="molecule type" value="Genomic_DNA"/>
</dbReference>
<evidence type="ECO:0000259" key="14">
    <source>
        <dbReference type="PROSITE" id="PS50162"/>
    </source>
</evidence>
<dbReference type="RefSeq" id="WP_283757973.1">
    <property type="nucleotide sequence ID" value="NZ_JAQOSQ010000007.1"/>
</dbReference>
<comment type="caution">
    <text evidence="15">The sequence shown here is derived from an EMBL/GenBank/DDBJ whole genome shotgun (WGS) entry which is preliminary data.</text>
</comment>
<dbReference type="InterPro" id="IPR020588">
    <property type="entry name" value="RecA_ATP-bd"/>
</dbReference>
<dbReference type="Pfam" id="PF13481">
    <property type="entry name" value="AAA_25"/>
    <property type="match status" value="1"/>
</dbReference>
<dbReference type="Pfam" id="PF13541">
    <property type="entry name" value="ChlI"/>
    <property type="match status" value="1"/>
</dbReference>
<keyword evidence="9 11" id="KW-0238">DNA-binding</keyword>
<dbReference type="Gene3D" id="3.40.50.300">
    <property type="entry name" value="P-loop containing nucleotide triphosphate hydrolases"/>
    <property type="match status" value="1"/>
</dbReference>
<comment type="function">
    <text evidence="13">DNA-dependent ATPase involved in processing of recombination intermediates, plays a role in repairing DNA breaks. Stimulates the branch migration of RecA-mediated strand transfer reactions, allowing the 3' invading strand to extend heteroduplex DNA faster. Binds ssDNA in the presence of ADP but not other nucleotides, has ATPase activity that is stimulated by ssDNA and various branched DNA structures, but inhibited by SSB. Does not have RecA's homology-searching function.</text>
</comment>
<dbReference type="InterPro" id="IPR004504">
    <property type="entry name" value="DNA_repair_RadA"/>
</dbReference>
<dbReference type="InterPro" id="IPR027417">
    <property type="entry name" value="P-loop_NTPase"/>
</dbReference>
<evidence type="ECO:0000256" key="7">
    <source>
        <dbReference type="ARBA" id="ARBA00022840"/>
    </source>
</evidence>
<evidence type="ECO:0000256" key="10">
    <source>
        <dbReference type="ARBA" id="ARBA00023204"/>
    </source>
</evidence>
<dbReference type="Pfam" id="PF18073">
    <property type="entry name" value="Zn_ribbon_LapB"/>
    <property type="match status" value="1"/>
</dbReference>
<keyword evidence="5" id="KW-0378">Hydrolase</keyword>
<keyword evidence="3 11" id="KW-0227">DNA damage</keyword>
<keyword evidence="4 13" id="KW-0863">Zinc-finger</keyword>
<dbReference type="PANTHER" id="PTHR32472:SF10">
    <property type="entry name" value="DNA REPAIR PROTEIN RADA-LIKE PROTEIN"/>
    <property type="match status" value="1"/>
</dbReference>
<feature type="domain" description="RecA family profile 1" evidence="14">
    <location>
        <begin position="83"/>
        <end position="275"/>
    </location>
</feature>
<dbReference type="InterPro" id="IPR014721">
    <property type="entry name" value="Ribsml_uS5_D2-typ_fold_subgr"/>
</dbReference>
<dbReference type="HAMAP" id="MF_01498">
    <property type="entry name" value="RadA_bact"/>
    <property type="match status" value="1"/>
</dbReference>
<gene>
    <name evidence="11 15" type="primary">radA</name>
    <name evidence="15" type="ORF">PMH09_08915</name>
</gene>
<name>A0ABT7BVW2_9CYAN</name>
<evidence type="ECO:0000256" key="4">
    <source>
        <dbReference type="ARBA" id="ARBA00022771"/>
    </source>
</evidence>
<organism evidence="15 16">
    <name type="scientific">Roseofilum casamattae BLCC-M143</name>
    <dbReference type="NCBI Taxonomy" id="3022442"/>
    <lineage>
        <taxon>Bacteria</taxon>
        <taxon>Bacillati</taxon>
        <taxon>Cyanobacteriota</taxon>
        <taxon>Cyanophyceae</taxon>
        <taxon>Desertifilales</taxon>
        <taxon>Desertifilaceae</taxon>
        <taxon>Roseofilum</taxon>
        <taxon>Roseofilum casamattae</taxon>
    </lineage>
</organism>
<evidence type="ECO:0000256" key="5">
    <source>
        <dbReference type="ARBA" id="ARBA00022801"/>
    </source>
</evidence>
<dbReference type="PROSITE" id="PS50162">
    <property type="entry name" value="RECA_2"/>
    <property type="match status" value="1"/>
</dbReference>
<evidence type="ECO:0000256" key="12">
    <source>
        <dbReference type="NCBIfam" id="TIGR00416"/>
    </source>
</evidence>
<evidence type="ECO:0000256" key="8">
    <source>
        <dbReference type="ARBA" id="ARBA00023016"/>
    </source>
</evidence>
<evidence type="ECO:0000256" key="11">
    <source>
        <dbReference type="HAMAP-Rule" id="MF_01498"/>
    </source>
</evidence>
<dbReference type="PANTHER" id="PTHR32472">
    <property type="entry name" value="DNA REPAIR PROTEIN RADA"/>
    <property type="match status" value="1"/>
</dbReference>
<comment type="similarity">
    <text evidence="11 13">Belongs to the RecA family. RadA subfamily.</text>
</comment>
<evidence type="ECO:0000313" key="15">
    <source>
        <dbReference type="EMBL" id="MDJ1183318.1"/>
    </source>
</evidence>
<dbReference type="Proteomes" id="UP001232992">
    <property type="component" value="Unassembled WGS sequence"/>
</dbReference>
<evidence type="ECO:0000256" key="3">
    <source>
        <dbReference type="ARBA" id="ARBA00022763"/>
    </source>
</evidence>
<keyword evidence="1 11" id="KW-0479">Metal-binding</keyword>
<feature type="binding site" evidence="11">
    <location>
        <begin position="112"/>
        <end position="119"/>
    </location>
    <ligand>
        <name>ATP</name>
        <dbReference type="ChEBI" id="CHEBI:30616"/>
    </ligand>
</feature>
<evidence type="ECO:0000256" key="6">
    <source>
        <dbReference type="ARBA" id="ARBA00022833"/>
    </source>
</evidence>
<comment type="domain">
    <text evidence="11">The middle region has homology to RecA with ATPase motifs including the RadA KNRFG motif, while the C-terminus is homologous to Lon protease.</text>
</comment>
<dbReference type="CDD" id="cd01121">
    <property type="entry name" value="RadA_SMS_N"/>
    <property type="match status" value="1"/>
</dbReference>
<keyword evidence="16" id="KW-1185">Reference proteome</keyword>
<keyword evidence="2 11" id="KW-0547">Nucleotide-binding</keyword>
<dbReference type="PRINTS" id="PR01874">
    <property type="entry name" value="DNAREPAIRADA"/>
</dbReference>
<evidence type="ECO:0000256" key="2">
    <source>
        <dbReference type="ARBA" id="ARBA00022741"/>
    </source>
</evidence>
<evidence type="ECO:0000313" key="16">
    <source>
        <dbReference type="Proteomes" id="UP001232992"/>
    </source>
</evidence>
<feature type="region of interest" description="Lon-protease-like" evidence="11">
    <location>
        <begin position="411"/>
        <end position="530"/>
    </location>
</feature>
<dbReference type="SMART" id="SM00382">
    <property type="entry name" value="AAA"/>
    <property type="match status" value="1"/>
</dbReference>
<feature type="short sequence motif" description="RadA KNRFG motif" evidence="11">
    <location>
        <begin position="312"/>
        <end position="316"/>
    </location>
</feature>
<protein>
    <recommendedName>
        <fullName evidence="11 12">DNA repair protein RadA</fullName>
    </recommendedName>
</protein>
<dbReference type="InterPro" id="IPR041166">
    <property type="entry name" value="Rubredoxin_2"/>
</dbReference>
<evidence type="ECO:0000256" key="9">
    <source>
        <dbReference type="ARBA" id="ARBA00023125"/>
    </source>
</evidence>
<evidence type="ECO:0000256" key="1">
    <source>
        <dbReference type="ARBA" id="ARBA00022723"/>
    </source>
</evidence>
<dbReference type="InterPro" id="IPR020568">
    <property type="entry name" value="Ribosomal_Su5_D2-typ_SF"/>
</dbReference>
<proteinExistence type="inferred from homology"/>
<keyword evidence="6 13" id="KW-0862">Zinc</keyword>
<evidence type="ECO:0000256" key="13">
    <source>
        <dbReference type="RuleBase" id="RU003555"/>
    </source>
</evidence>
<dbReference type="Gene3D" id="3.30.230.10">
    <property type="match status" value="1"/>
</dbReference>
<reference evidence="15 16" key="1">
    <citation type="submission" date="2023-01" db="EMBL/GenBank/DDBJ databases">
        <title>Novel diversity within Roseofilum (Cyanobacteria; Desertifilaceae) from marine benthic mats with descriptions of four novel species.</title>
        <authorList>
            <person name="Wang Y."/>
            <person name="Berthold D.E."/>
            <person name="Hu J."/>
            <person name="Lefler F.W."/>
            <person name="Laughinghouse H.D. IV."/>
        </authorList>
    </citation>
    <scope>NUCLEOTIDE SEQUENCE [LARGE SCALE GENOMIC DNA]</scope>
    <source>
        <strain evidence="15 16">BLCC-M143</strain>
    </source>
</reference>
<dbReference type="InterPro" id="IPR003593">
    <property type="entry name" value="AAA+_ATPase"/>
</dbReference>
<keyword evidence="8 11" id="KW-0346">Stress response</keyword>
<accession>A0ABT7BVW2</accession>
<dbReference type="SUPFAM" id="SSF54211">
    <property type="entry name" value="Ribosomal protein S5 domain 2-like"/>
    <property type="match status" value="1"/>
</dbReference>